<name>A0A183JYG5_9TREM</name>
<dbReference type="AlphaFoldDB" id="A0A183JYG5"/>
<evidence type="ECO:0000259" key="1">
    <source>
        <dbReference type="Pfam" id="PF20049"/>
    </source>
</evidence>
<dbReference type="Pfam" id="PF20049">
    <property type="entry name" value="DUF6451"/>
    <property type="match status" value="1"/>
</dbReference>
<sequence>MVLRFYWSQHTQREKIPRYNTACISQITIDGEALEDVKTFTYLDSIVDEHGGSGVDVKVRIGKSREAYLQMKNIWNRKQLPTNTKVRIFNTNVKTVLLYGGGNLQNYESHHPEDTSVYQ</sequence>
<reference evidence="2 3" key="2">
    <citation type="submission" date="2018-11" db="EMBL/GenBank/DDBJ databases">
        <authorList>
            <consortium name="Pathogen Informatics"/>
        </authorList>
    </citation>
    <scope>NUCLEOTIDE SEQUENCE [LARGE SCALE GENOMIC DNA]</scope>
    <source>
        <strain evidence="2">Dakar</strain>
        <strain evidence="3">Dakar, Senegal</strain>
    </source>
</reference>
<dbReference type="WBParaSite" id="SCUD_0000777101-mRNA-1">
    <property type="protein sequence ID" value="SCUD_0000777101-mRNA-1"/>
    <property type="gene ID" value="SCUD_0000777101"/>
</dbReference>
<dbReference type="Proteomes" id="UP000279833">
    <property type="component" value="Unassembled WGS sequence"/>
</dbReference>
<evidence type="ECO:0000313" key="3">
    <source>
        <dbReference type="Proteomes" id="UP000279833"/>
    </source>
</evidence>
<dbReference type="PANTHER" id="PTHR47027">
    <property type="entry name" value="REVERSE TRANSCRIPTASE DOMAIN-CONTAINING PROTEIN"/>
    <property type="match status" value="1"/>
</dbReference>
<accession>A0A183JYG5</accession>
<protein>
    <submittedName>
        <fullName evidence="4">DUF6451 domain-containing protein</fullName>
    </submittedName>
</protein>
<organism evidence="4">
    <name type="scientific">Schistosoma curassoni</name>
    <dbReference type="NCBI Taxonomy" id="6186"/>
    <lineage>
        <taxon>Eukaryota</taxon>
        <taxon>Metazoa</taxon>
        <taxon>Spiralia</taxon>
        <taxon>Lophotrochozoa</taxon>
        <taxon>Platyhelminthes</taxon>
        <taxon>Trematoda</taxon>
        <taxon>Digenea</taxon>
        <taxon>Strigeidida</taxon>
        <taxon>Schistosomatoidea</taxon>
        <taxon>Schistosomatidae</taxon>
        <taxon>Schistosoma</taxon>
    </lineage>
</organism>
<evidence type="ECO:0000313" key="4">
    <source>
        <dbReference type="WBParaSite" id="SCUD_0000777101-mRNA-1"/>
    </source>
</evidence>
<keyword evidence="3" id="KW-1185">Reference proteome</keyword>
<dbReference type="InterPro" id="IPR045609">
    <property type="entry name" value="DUF6451"/>
</dbReference>
<reference evidence="4" key="1">
    <citation type="submission" date="2016-06" db="UniProtKB">
        <authorList>
            <consortium name="WormBaseParasite"/>
        </authorList>
    </citation>
    <scope>IDENTIFICATION</scope>
</reference>
<evidence type="ECO:0000313" key="2">
    <source>
        <dbReference type="EMBL" id="VDP27668.1"/>
    </source>
</evidence>
<gene>
    <name evidence="2" type="ORF">SCUD_LOCUS7771</name>
</gene>
<feature type="domain" description="DUF6451" evidence="1">
    <location>
        <begin position="67"/>
        <end position="99"/>
    </location>
</feature>
<dbReference type="EMBL" id="UZAK01032464">
    <property type="protein sequence ID" value="VDP27668.1"/>
    <property type="molecule type" value="Genomic_DNA"/>
</dbReference>
<dbReference type="PANTHER" id="PTHR47027:SF25">
    <property type="entry name" value="REVERSE TRANSCRIPTASE DOMAIN-CONTAINING PROTEIN"/>
    <property type="match status" value="1"/>
</dbReference>
<proteinExistence type="predicted"/>